<dbReference type="EMBL" id="JACCBY010000003">
    <property type="protein sequence ID" value="NYD90498.1"/>
    <property type="molecule type" value="Genomic_DNA"/>
</dbReference>
<name>A0A7Y9K132_9SPHN</name>
<dbReference type="Proteomes" id="UP000517753">
    <property type="component" value="Unassembled WGS sequence"/>
</dbReference>
<gene>
    <name evidence="1" type="ORF">HD841_002295</name>
</gene>
<comment type="caution">
    <text evidence="1">The sequence shown here is derived from an EMBL/GenBank/DDBJ whole genome shotgun (WGS) entry which is preliminary data.</text>
</comment>
<dbReference type="AlphaFoldDB" id="A0A7Y9K132"/>
<dbReference type="RefSeq" id="WP_179508983.1">
    <property type="nucleotide sequence ID" value="NZ_JACCBY010000003.1"/>
</dbReference>
<evidence type="ECO:0000313" key="1">
    <source>
        <dbReference type="EMBL" id="NYD90498.1"/>
    </source>
</evidence>
<evidence type="ECO:0000313" key="2">
    <source>
        <dbReference type="Proteomes" id="UP000517753"/>
    </source>
</evidence>
<reference evidence="1 2" key="2">
    <citation type="submission" date="2020-08" db="EMBL/GenBank/DDBJ databases">
        <title>The Agave Microbiome: Exploring the role of microbial communities in plant adaptations to desert environments.</title>
        <authorList>
            <person name="Partida-Martinez L.P."/>
        </authorList>
    </citation>
    <scope>NUCLEOTIDE SEQUENCE [LARGE SCALE GENOMIC DNA]</scope>
    <source>
        <strain evidence="1 2">AS2.3</strain>
    </source>
</reference>
<proteinExistence type="predicted"/>
<protein>
    <submittedName>
        <fullName evidence="1">Uncharacterized protein</fullName>
    </submittedName>
</protein>
<reference evidence="1 2" key="1">
    <citation type="submission" date="2020-07" db="EMBL/GenBank/DDBJ databases">
        <authorList>
            <person name="Partida-Martinez L."/>
            <person name="Huntemann M."/>
            <person name="Clum A."/>
            <person name="Wang J."/>
            <person name="Palaniappan K."/>
            <person name="Ritter S."/>
            <person name="Chen I.-M."/>
            <person name="Stamatis D."/>
            <person name="Reddy T."/>
            <person name="O'Malley R."/>
            <person name="Daum C."/>
            <person name="Shapiro N."/>
            <person name="Ivanova N."/>
            <person name="Kyrpides N."/>
            <person name="Woyke T."/>
        </authorList>
    </citation>
    <scope>NUCLEOTIDE SEQUENCE [LARGE SCALE GENOMIC DNA]</scope>
    <source>
        <strain evidence="1 2">AS2.3</strain>
    </source>
</reference>
<keyword evidence="2" id="KW-1185">Reference proteome</keyword>
<sequence length="48" mass="5340">MTDREAMEELHRLLAAALEKADELELIMVGIHINEARNLLAPTTATSH</sequence>
<organism evidence="1 2">
    <name type="scientific">Sphingomonas melonis</name>
    <dbReference type="NCBI Taxonomy" id="152682"/>
    <lineage>
        <taxon>Bacteria</taxon>
        <taxon>Pseudomonadati</taxon>
        <taxon>Pseudomonadota</taxon>
        <taxon>Alphaproteobacteria</taxon>
        <taxon>Sphingomonadales</taxon>
        <taxon>Sphingomonadaceae</taxon>
        <taxon>Sphingomonas</taxon>
    </lineage>
</organism>
<accession>A0A7Y9K132</accession>